<feature type="transmembrane region" description="Helical" evidence="8">
    <location>
        <begin position="354"/>
        <end position="374"/>
    </location>
</feature>
<evidence type="ECO:0000313" key="10">
    <source>
        <dbReference type="Proteomes" id="UP001549321"/>
    </source>
</evidence>
<dbReference type="EC" id="2.4.1.-" evidence="9"/>
<keyword evidence="7 8" id="KW-0472">Membrane</keyword>
<feature type="transmembrane region" description="Helical" evidence="8">
    <location>
        <begin position="302"/>
        <end position="320"/>
    </location>
</feature>
<evidence type="ECO:0000256" key="5">
    <source>
        <dbReference type="ARBA" id="ARBA00022692"/>
    </source>
</evidence>
<keyword evidence="4 9" id="KW-0808">Transferase</keyword>
<feature type="transmembrane region" description="Helical" evidence="8">
    <location>
        <begin position="381"/>
        <end position="399"/>
    </location>
</feature>
<evidence type="ECO:0000256" key="4">
    <source>
        <dbReference type="ARBA" id="ARBA00022679"/>
    </source>
</evidence>
<name>A0ABV2R0J9_9HYPH</name>
<dbReference type="InterPro" id="IPR050297">
    <property type="entry name" value="LipidA_mod_glycosyltrf_83"/>
</dbReference>
<reference evidence="9 10" key="1">
    <citation type="submission" date="2024-06" db="EMBL/GenBank/DDBJ databases">
        <title>Sorghum-associated microbial communities from plants grown in Nebraska, USA.</title>
        <authorList>
            <person name="Schachtman D."/>
        </authorList>
    </citation>
    <scope>NUCLEOTIDE SEQUENCE [LARGE SCALE GENOMIC DNA]</scope>
    <source>
        <strain evidence="9 10">3207</strain>
    </source>
</reference>
<feature type="transmembrane region" description="Helical" evidence="8">
    <location>
        <begin position="160"/>
        <end position="178"/>
    </location>
</feature>
<sequence>MPAGRADAMIVPTREDTDIATSPPTPGHPARKPFALAPLPVFLAAFALCLVIRLSTLGHLGLWFDETITADVIAGSWRDLVADRLANGHFPTYFALLKMLGLAGADEFWLRLPSAILDSLAGGLIALVALRLSGGIGAVAAAVLYALYPALIQYGQEARPYALMLAFIALAITGQIGLLTRRAPPRRQAILATIGTIGAALAMPAGIVSVAMQHFGLLACGFRRFEPAEKRLWIRHIAVTWAAILAAALCLLPAILDQAAKPVGLMKWQSRIPSAFRIREAFGETYGLAVPRDLHRFLPEEWTAPLALALLALMAIGLIANRQRAPHRMLAVSAFLTPLVFLALGAFSASAGRYLIGMLPAAILLAAAGVAALLADRGMRLAVGATLALLAAGLLLQALDMLVSPRKFDWRPVAALLHEKGVRDTTILADAPPIEKALRHYAPASDHLAFETLDPDTDPIAMLWAKAADRPIAFLVLGAYQTIPAAIARDATVCAFPLGDVQLVMVARDAALIPLAMQGCTRVE</sequence>
<dbReference type="EMBL" id="JBEPSM010000002">
    <property type="protein sequence ID" value="MET4634794.1"/>
    <property type="molecule type" value="Genomic_DNA"/>
</dbReference>
<evidence type="ECO:0000313" key="9">
    <source>
        <dbReference type="EMBL" id="MET4634794.1"/>
    </source>
</evidence>
<feature type="transmembrane region" description="Helical" evidence="8">
    <location>
        <begin position="34"/>
        <end position="54"/>
    </location>
</feature>
<dbReference type="Proteomes" id="UP001549321">
    <property type="component" value="Unassembled WGS sequence"/>
</dbReference>
<feature type="transmembrane region" description="Helical" evidence="8">
    <location>
        <begin position="329"/>
        <end position="348"/>
    </location>
</feature>
<evidence type="ECO:0000256" key="2">
    <source>
        <dbReference type="ARBA" id="ARBA00022475"/>
    </source>
</evidence>
<keyword evidence="10" id="KW-1185">Reference proteome</keyword>
<comment type="subcellular location">
    <subcellularLocation>
        <location evidence="1">Cell membrane</location>
        <topology evidence="1">Multi-pass membrane protein</topology>
    </subcellularLocation>
</comment>
<evidence type="ECO:0000256" key="8">
    <source>
        <dbReference type="SAM" id="Phobius"/>
    </source>
</evidence>
<evidence type="ECO:0000256" key="3">
    <source>
        <dbReference type="ARBA" id="ARBA00022676"/>
    </source>
</evidence>
<keyword evidence="3 9" id="KW-0328">Glycosyltransferase</keyword>
<keyword evidence="6 8" id="KW-1133">Transmembrane helix</keyword>
<organism evidence="9 10">
    <name type="scientific">Kaistia defluvii</name>
    <dbReference type="NCBI Taxonomy" id="410841"/>
    <lineage>
        <taxon>Bacteria</taxon>
        <taxon>Pseudomonadati</taxon>
        <taxon>Pseudomonadota</taxon>
        <taxon>Alphaproteobacteria</taxon>
        <taxon>Hyphomicrobiales</taxon>
        <taxon>Kaistiaceae</taxon>
        <taxon>Kaistia</taxon>
    </lineage>
</organism>
<gene>
    <name evidence="9" type="ORF">ABIE08_002740</name>
</gene>
<keyword evidence="5 8" id="KW-0812">Transmembrane</keyword>
<keyword evidence="2" id="KW-1003">Cell membrane</keyword>
<proteinExistence type="predicted"/>
<feature type="transmembrane region" description="Helical" evidence="8">
    <location>
        <begin position="232"/>
        <end position="256"/>
    </location>
</feature>
<protein>
    <submittedName>
        <fullName evidence="9">Mannosyltransferase</fullName>
        <ecNumber evidence="9">2.4.1.-</ecNumber>
    </submittedName>
</protein>
<comment type="caution">
    <text evidence="9">The sequence shown here is derived from an EMBL/GenBank/DDBJ whole genome shotgun (WGS) entry which is preliminary data.</text>
</comment>
<feature type="transmembrane region" description="Helical" evidence="8">
    <location>
        <begin position="190"/>
        <end position="211"/>
    </location>
</feature>
<accession>A0ABV2R0J9</accession>
<evidence type="ECO:0000256" key="1">
    <source>
        <dbReference type="ARBA" id="ARBA00004651"/>
    </source>
</evidence>
<evidence type="ECO:0000256" key="7">
    <source>
        <dbReference type="ARBA" id="ARBA00023136"/>
    </source>
</evidence>
<dbReference type="GO" id="GO:0016757">
    <property type="term" value="F:glycosyltransferase activity"/>
    <property type="evidence" value="ECO:0007669"/>
    <property type="project" value="UniProtKB-KW"/>
</dbReference>
<dbReference type="PANTHER" id="PTHR33908:SF3">
    <property type="entry name" value="UNDECAPRENYL PHOSPHATE-ALPHA-4-AMINO-4-DEOXY-L-ARABINOSE ARABINOSYL TRANSFERASE"/>
    <property type="match status" value="1"/>
</dbReference>
<dbReference type="RefSeq" id="WP_354551834.1">
    <property type="nucleotide sequence ID" value="NZ_JBEPSM010000002.1"/>
</dbReference>
<evidence type="ECO:0000256" key="6">
    <source>
        <dbReference type="ARBA" id="ARBA00022989"/>
    </source>
</evidence>
<feature type="transmembrane region" description="Helical" evidence="8">
    <location>
        <begin position="120"/>
        <end position="148"/>
    </location>
</feature>
<dbReference type="PANTHER" id="PTHR33908">
    <property type="entry name" value="MANNOSYLTRANSFERASE YKCB-RELATED"/>
    <property type="match status" value="1"/>
</dbReference>